<proteinExistence type="predicted"/>
<accession>A0A0A9CGT4</accession>
<organism evidence="1">
    <name type="scientific">Arundo donax</name>
    <name type="common">Giant reed</name>
    <name type="synonym">Donax arundinaceus</name>
    <dbReference type="NCBI Taxonomy" id="35708"/>
    <lineage>
        <taxon>Eukaryota</taxon>
        <taxon>Viridiplantae</taxon>
        <taxon>Streptophyta</taxon>
        <taxon>Embryophyta</taxon>
        <taxon>Tracheophyta</taxon>
        <taxon>Spermatophyta</taxon>
        <taxon>Magnoliopsida</taxon>
        <taxon>Liliopsida</taxon>
        <taxon>Poales</taxon>
        <taxon>Poaceae</taxon>
        <taxon>PACMAD clade</taxon>
        <taxon>Arundinoideae</taxon>
        <taxon>Arundineae</taxon>
        <taxon>Arundo</taxon>
    </lineage>
</organism>
<sequence length="115" mass="13747">MKHRKLNNFPHLLNLFFATSNIIVRHIRFFIDCHHSDAWINFGWQRNLNLVLVSINTNSHAFLNISWRNFVSQSDHKLCDLFDIYDIFSFISIRADDFCASCNLQWLLFLHHLLV</sequence>
<protein>
    <submittedName>
        <fullName evidence="1">Uncharacterized protein</fullName>
    </submittedName>
</protein>
<reference evidence="1" key="1">
    <citation type="submission" date="2014-09" db="EMBL/GenBank/DDBJ databases">
        <authorList>
            <person name="Magalhaes I.L.F."/>
            <person name="Oliveira U."/>
            <person name="Santos F.R."/>
            <person name="Vidigal T.H.D.A."/>
            <person name="Brescovit A.D."/>
            <person name="Santos A.J."/>
        </authorList>
    </citation>
    <scope>NUCLEOTIDE SEQUENCE</scope>
    <source>
        <tissue evidence="1">Shoot tissue taken approximately 20 cm above the soil surface</tissue>
    </source>
</reference>
<reference evidence="1" key="2">
    <citation type="journal article" date="2015" name="Data Brief">
        <title>Shoot transcriptome of the giant reed, Arundo donax.</title>
        <authorList>
            <person name="Barrero R.A."/>
            <person name="Guerrero F.D."/>
            <person name="Moolhuijzen P."/>
            <person name="Goolsby J.A."/>
            <person name="Tidwell J."/>
            <person name="Bellgard S.E."/>
            <person name="Bellgard M.I."/>
        </authorList>
    </citation>
    <scope>NUCLEOTIDE SEQUENCE</scope>
    <source>
        <tissue evidence="1">Shoot tissue taken approximately 20 cm above the soil surface</tissue>
    </source>
</reference>
<dbReference type="AlphaFoldDB" id="A0A0A9CGT4"/>
<evidence type="ECO:0000313" key="1">
    <source>
        <dbReference type="EMBL" id="JAD75524.1"/>
    </source>
</evidence>
<dbReference type="EMBL" id="GBRH01222371">
    <property type="protein sequence ID" value="JAD75524.1"/>
    <property type="molecule type" value="Transcribed_RNA"/>
</dbReference>
<name>A0A0A9CGT4_ARUDO</name>